<dbReference type="InParanoid" id="A0A067QAH3"/>
<dbReference type="Pfam" id="PF07173">
    <property type="entry name" value="GRDP-like"/>
    <property type="match status" value="1"/>
</dbReference>
<dbReference type="InterPro" id="IPR009836">
    <property type="entry name" value="GRDP-like"/>
</dbReference>
<dbReference type="Proteomes" id="UP000027265">
    <property type="component" value="Unassembled WGS sequence"/>
</dbReference>
<protein>
    <submittedName>
        <fullName evidence="1">Uncharacterized protein</fullName>
    </submittedName>
</protein>
<evidence type="ECO:0000313" key="1">
    <source>
        <dbReference type="EMBL" id="KDQ63934.1"/>
    </source>
</evidence>
<keyword evidence="2" id="KW-1185">Reference proteome</keyword>
<dbReference type="PANTHER" id="PTHR34365">
    <property type="entry name" value="ENOLASE (DUF1399)"/>
    <property type="match status" value="1"/>
</dbReference>
<dbReference type="AlphaFoldDB" id="A0A067QAH3"/>
<sequence length="347" mass="40108">MDPFLPPYTPTELPPPVYGLSLSIPTPSYPLPTTFTIGPNRLSEPLVTPEQIKAHLKLLRAFGELKLDVERSSWAGEKGGRGDTLGWAWFVDLAVHRFEKWITTLPVKRISDTTIFVESHIPPLDVLIVWHAYLLHPTKYARDRRANNTIDRLPRIYNNLIDIVKYIGDPGTSTPTKERAISWRKSTNTPFDPIQSASEILPARMNTHPIDEKKSQEKCEDPARNSLLTQIAEGSSPYRPFSFELVGAVFRQSTFTTKMHDIGWTDPSFLESTRGNVVLRYTIVRYHAFLDIFSSHRHESLIPTLDISLAWHTHQTYDDQYAWDCERWMVSGKEQFKWDWTERRFEL</sequence>
<dbReference type="EMBL" id="KL197709">
    <property type="protein sequence ID" value="KDQ63934.1"/>
    <property type="molecule type" value="Genomic_DNA"/>
</dbReference>
<dbReference type="STRING" id="933084.A0A067QAH3"/>
<organism evidence="1 2">
    <name type="scientific">Jaapia argillacea MUCL 33604</name>
    <dbReference type="NCBI Taxonomy" id="933084"/>
    <lineage>
        <taxon>Eukaryota</taxon>
        <taxon>Fungi</taxon>
        <taxon>Dikarya</taxon>
        <taxon>Basidiomycota</taxon>
        <taxon>Agaricomycotina</taxon>
        <taxon>Agaricomycetes</taxon>
        <taxon>Agaricomycetidae</taxon>
        <taxon>Jaapiales</taxon>
        <taxon>Jaapiaceae</taxon>
        <taxon>Jaapia</taxon>
    </lineage>
</organism>
<name>A0A067QAH3_9AGAM</name>
<dbReference type="OrthoDB" id="2684236at2759"/>
<gene>
    <name evidence="1" type="ORF">JAAARDRAFT_51991</name>
</gene>
<dbReference type="HOGENOM" id="CLU_799410_0_0_1"/>
<dbReference type="PANTHER" id="PTHR34365:SF7">
    <property type="entry name" value="GLYCINE-RICH DOMAIN-CONTAINING PROTEIN 1"/>
    <property type="match status" value="1"/>
</dbReference>
<reference evidence="2" key="1">
    <citation type="journal article" date="2014" name="Proc. Natl. Acad. Sci. U.S.A.">
        <title>Extensive sampling of basidiomycete genomes demonstrates inadequacy of the white-rot/brown-rot paradigm for wood decay fungi.</title>
        <authorList>
            <person name="Riley R."/>
            <person name="Salamov A.A."/>
            <person name="Brown D.W."/>
            <person name="Nagy L.G."/>
            <person name="Floudas D."/>
            <person name="Held B.W."/>
            <person name="Levasseur A."/>
            <person name="Lombard V."/>
            <person name="Morin E."/>
            <person name="Otillar R."/>
            <person name="Lindquist E.A."/>
            <person name="Sun H."/>
            <person name="LaButti K.M."/>
            <person name="Schmutz J."/>
            <person name="Jabbour D."/>
            <person name="Luo H."/>
            <person name="Baker S.E."/>
            <person name="Pisabarro A.G."/>
            <person name="Walton J.D."/>
            <person name="Blanchette R.A."/>
            <person name="Henrissat B."/>
            <person name="Martin F."/>
            <person name="Cullen D."/>
            <person name="Hibbett D.S."/>
            <person name="Grigoriev I.V."/>
        </authorList>
    </citation>
    <scope>NUCLEOTIDE SEQUENCE [LARGE SCALE GENOMIC DNA]</scope>
    <source>
        <strain evidence="2">MUCL 33604</strain>
    </source>
</reference>
<accession>A0A067QAH3</accession>
<evidence type="ECO:0000313" key="2">
    <source>
        <dbReference type="Proteomes" id="UP000027265"/>
    </source>
</evidence>
<proteinExistence type="predicted"/>